<feature type="transmembrane region" description="Helical" evidence="1">
    <location>
        <begin position="7"/>
        <end position="28"/>
    </location>
</feature>
<accession>A0A402A332</accession>
<dbReference type="AlphaFoldDB" id="A0A402A332"/>
<keyword evidence="3" id="KW-1185">Reference proteome</keyword>
<organism evidence="2 3">
    <name type="scientific">Tengunoibacter tsumagoiensis</name>
    <dbReference type="NCBI Taxonomy" id="2014871"/>
    <lineage>
        <taxon>Bacteria</taxon>
        <taxon>Bacillati</taxon>
        <taxon>Chloroflexota</taxon>
        <taxon>Ktedonobacteria</taxon>
        <taxon>Ktedonobacterales</taxon>
        <taxon>Dictyobacteraceae</taxon>
        <taxon>Tengunoibacter</taxon>
    </lineage>
</organism>
<comment type="caution">
    <text evidence="2">The sequence shown here is derived from an EMBL/GenBank/DDBJ whole genome shotgun (WGS) entry which is preliminary data.</text>
</comment>
<gene>
    <name evidence="2" type="ORF">KTT_34030</name>
</gene>
<evidence type="ECO:0000313" key="3">
    <source>
        <dbReference type="Proteomes" id="UP000287352"/>
    </source>
</evidence>
<evidence type="ECO:0000313" key="2">
    <source>
        <dbReference type="EMBL" id="GCE13544.1"/>
    </source>
</evidence>
<proteinExistence type="predicted"/>
<keyword evidence="1" id="KW-0812">Transmembrane</keyword>
<feature type="transmembrane region" description="Helical" evidence="1">
    <location>
        <begin position="34"/>
        <end position="57"/>
    </location>
</feature>
<evidence type="ECO:0000256" key="1">
    <source>
        <dbReference type="SAM" id="Phobius"/>
    </source>
</evidence>
<protein>
    <submittedName>
        <fullName evidence="2">Uncharacterized protein</fullName>
    </submittedName>
</protein>
<sequence>MAQNIQAWRILIGVFGGFWLLFAGILIFNGFPFLIISMALTTIAILSILVIVLAWAYQNNL</sequence>
<dbReference type="Proteomes" id="UP000287352">
    <property type="component" value="Unassembled WGS sequence"/>
</dbReference>
<reference evidence="3" key="1">
    <citation type="submission" date="2018-12" db="EMBL/GenBank/DDBJ databases">
        <title>Tengunoibacter tsumagoiensis gen. nov., sp. nov., Dictyobacter kobayashii sp. nov., D. alpinus sp. nov., and D. joshuensis sp. nov. and description of Dictyobacteraceae fam. nov. within the order Ktedonobacterales isolated from Tengu-no-mugimeshi.</title>
        <authorList>
            <person name="Wang C.M."/>
            <person name="Zheng Y."/>
            <person name="Sakai Y."/>
            <person name="Toyoda A."/>
            <person name="Minakuchi Y."/>
            <person name="Abe K."/>
            <person name="Yokota A."/>
            <person name="Yabe S."/>
        </authorList>
    </citation>
    <scope>NUCLEOTIDE SEQUENCE [LARGE SCALE GENOMIC DNA]</scope>
    <source>
        <strain evidence="3">Uno3</strain>
    </source>
</reference>
<name>A0A402A332_9CHLR</name>
<dbReference type="RefSeq" id="WP_126581060.1">
    <property type="nucleotide sequence ID" value="NZ_BIFR01000001.1"/>
</dbReference>
<dbReference type="EMBL" id="BIFR01000001">
    <property type="protein sequence ID" value="GCE13544.1"/>
    <property type="molecule type" value="Genomic_DNA"/>
</dbReference>
<keyword evidence="1" id="KW-0472">Membrane</keyword>
<keyword evidence="1" id="KW-1133">Transmembrane helix</keyword>